<dbReference type="PANTHER" id="PTHR45566">
    <property type="entry name" value="HTH-TYPE TRANSCRIPTIONAL REGULATOR YHJB-RELATED"/>
    <property type="match status" value="1"/>
</dbReference>
<dbReference type="InterPro" id="IPR001789">
    <property type="entry name" value="Sig_transdc_resp-reg_receiver"/>
</dbReference>
<keyword evidence="4" id="KW-1185">Reference proteome</keyword>
<dbReference type="GO" id="GO:0000160">
    <property type="term" value="P:phosphorelay signal transduction system"/>
    <property type="evidence" value="ECO:0007669"/>
    <property type="project" value="InterPro"/>
</dbReference>
<evidence type="ECO:0000259" key="2">
    <source>
        <dbReference type="PROSITE" id="PS50110"/>
    </source>
</evidence>
<dbReference type="InterPro" id="IPR051015">
    <property type="entry name" value="EvgA-like"/>
</dbReference>
<sequence>MASVLAKSKKRVKGCRVRFPVLRHCMVLLVLALGRLKAFMFQSGYRLHTNMQFENILIVEDQDVANLSLRITLESLQLPRPLHSYHIDHAIALLTKAITDKRPFDLLITDLYFEDERTAKQLPDGMQLIRKAKELQPWLKILVFSAESKVMVIRRLYDELGIDGYVRKARGDAKELKDALEQFSLNRRFYPREYRSLGTQENQHQFTEHDKAIVRLLNEGYTQQEIADWLELNNMPPYGLSSVEKRLKFMRTAMSFSKNQQLIGFCKDLGLI</sequence>
<dbReference type="InterPro" id="IPR011006">
    <property type="entry name" value="CheY-like_superfamily"/>
</dbReference>
<feature type="domain" description="Response regulatory" evidence="2">
    <location>
        <begin position="55"/>
        <end position="183"/>
    </location>
</feature>
<proteinExistence type="predicted"/>
<keyword evidence="1" id="KW-0597">Phosphoprotein</keyword>
<dbReference type="Pfam" id="PF00072">
    <property type="entry name" value="Response_reg"/>
    <property type="match status" value="1"/>
</dbReference>
<organism evidence="3 4">
    <name type="scientific">Mucilaginibacter celer</name>
    <dbReference type="NCBI Taxonomy" id="2305508"/>
    <lineage>
        <taxon>Bacteria</taxon>
        <taxon>Pseudomonadati</taxon>
        <taxon>Bacteroidota</taxon>
        <taxon>Sphingobacteriia</taxon>
        <taxon>Sphingobacteriales</taxon>
        <taxon>Sphingobacteriaceae</taxon>
        <taxon>Mucilaginibacter</taxon>
    </lineage>
</organism>
<protein>
    <submittedName>
        <fullName evidence="3">Response regulator</fullName>
    </submittedName>
</protein>
<evidence type="ECO:0000313" key="3">
    <source>
        <dbReference type="EMBL" id="AYL94247.1"/>
    </source>
</evidence>
<dbReference type="SUPFAM" id="SSF52172">
    <property type="entry name" value="CheY-like"/>
    <property type="match status" value="1"/>
</dbReference>
<feature type="modified residue" description="4-aspartylphosphate" evidence="1">
    <location>
        <position position="110"/>
    </location>
</feature>
<accession>A0A494VHM5</accession>
<gene>
    <name evidence="3" type="ORF">HYN43_002585</name>
</gene>
<dbReference type="Gene3D" id="3.40.50.2300">
    <property type="match status" value="1"/>
</dbReference>
<dbReference type="OrthoDB" id="659223at2"/>
<dbReference type="KEGG" id="muh:HYN43_002585"/>
<dbReference type="Proteomes" id="UP000270046">
    <property type="component" value="Chromosome"/>
</dbReference>
<dbReference type="AlphaFoldDB" id="A0A494VHM5"/>
<evidence type="ECO:0000256" key="1">
    <source>
        <dbReference type="PROSITE-ProRule" id="PRU00169"/>
    </source>
</evidence>
<reference evidence="3 4" key="1">
    <citation type="submission" date="2018-10" db="EMBL/GenBank/DDBJ databases">
        <title>Genome sequencing of Mucilaginibacter sp. HYN0043.</title>
        <authorList>
            <person name="Kim M."/>
            <person name="Yi H."/>
        </authorList>
    </citation>
    <scope>NUCLEOTIDE SEQUENCE [LARGE SCALE GENOMIC DNA]</scope>
    <source>
        <strain evidence="3 4">HYN0043</strain>
    </source>
</reference>
<evidence type="ECO:0000313" key="4">
    <source>
        <dbReference type="Proteomes" id="UP000270046"/>
    </source>
</evidence>
<name>A0A494VHM5_9SPHI</name>
<dbReference type="CDD" id="cd00156">
    <property type="entry name" value="REC"/>
    <property type="match status" value="1"/>
</dbReference>
<dbReference type="PANTHER" id="PTHR45566:SF1">
    <property type="entry name" value="HTH-TYPE TRANSCRIPTIONAL REGULATOR YHJB-RELATED"/>
    <property type="match status" value="1"/>
</dbReference>
<dbReference type="PROSITE" id="PS50110">
    <property type="entry name" value="RESPONSE_REGULATORY"/>
    <property type="match status" value="1"/>
</dbReference>
<dbReference type="EMBL" id="CP032869">
    <property type="protein sequence ID" value="AYL94247.1"/>
    <property type="molecule type" value="Genomic_DNA"/>
</dbReference>
<dbReference type="SMART" id="SM00448">
    <property type="entry name" value="REC"/>
    <property type="match status" value="1"/>
</dbReference>